<dbReference type="GO" id="GO:0008270">
    <property type="term" value="F:zinc ion binding"/>
    <property type="evidence" value="ECO:0007669"/>
    <property type="project" value="UniProtKB-UniRule"/>
</dbReference>
<keyword evidence="6 12" id="KW-0479">Metal-binding</keyword>
<evidence type="ECO:0000256" key="10">
    <source>
        <dbReference type="ARBA" id="ARBA00023125"/>
    </source>
</evidence>
<evidence type="ECO:0000256" key="1">
    <source>
        <dbReference type="ARBA" id="ARBA00022478"/>
    </source>
</evidence>
<dbReference type="Gene3D" id="3.40.1360.10">
    <property type="match status" value="1"/>
</dbReference>
<feature type="zinc finger region" description="CHC2-type" evidence="12 14">
    <location>
        <begin position="34"/>
        <end position="58"/>
    </location>
</feature>
<evidence type="ECO:0000256" key="2">
    <source>
        <dbReference type="ARBA" id="ARBA00022515"/>
    </source>
</evidence>
<evidence type="ECO:0000256" key="8">
    <source>
        <dbReference type="ARBA" id="ARBA00022833"/>
    </source>
</evidence>
<dbReference type="InterPro" id="IPR006295">
    <property type="entry name" value="DNA_primase_DnaG"/>
</dbReference>
<dbReference type="EC" id="2.7.7.101" evidence="12"/>
<dbReference type="HAMAP" id="MF_00974">
    <property type="entry name" value="DNA_primase_DnaG"/>
    <property type="match status" value="1"/>
</dbReference>
<feature type="domain" description="Toprim" evidence="16">
    <location>
        <begin position="260"/>
        <end position="343"/>
    </location>
</feature>
<comment type="similarity">
    <text evidence="12 13">Belongs to the DnaG primase family.</text>
</comment>
<dbReference type="CDD" id="cd03364">
    <property type="entry name" value="TOPRIM_DnaG_primases"/>
    <property type="match status" value="1"/>
</dbReference>
<evidence type="ECO:0000256" key="5">
    <source>
        <dbReference type="ARBA" id="ARBA00022705"/>
    </source>
</evidence>
<evidence type="ECO:0000313" key="18">
    <source>
        <dbReference type="Proteomes" id="UP000034175"/>
    </source>
</evidence>
<dbReference type="InterPro" id="IPR034151">
    <property type="entry name" value="TOPRIM_DnaG_bac"/>
</dbReference>
<keyword evidence="2 12" id="KW-0639">Primosome</keyword>
<evidence type="ECO:0000256" key="14">
    <source>
        <dbReference type="PIRSR" id="PIRSR002811-1"/>
    </source>
</evidence>
<dbReference type="SUPFAM" id="SSF56731">
    <property type="entry name" value="DNA primase core"/>
    <property type="match status" value="1"/>
</dbReference>
<dbReference type="Pfam" id="PF08275">
    <property type="entry name" value="DNAG_N"/>
    <property type="match status" value="1"/>
</dbReference>
<evidence type="ECO:0000313" key="17">
    <source>
        <dbReference type="EMBL" id="KKU26306.1"/>
    </source>
</evidence>
<keyword evidence="3 12" id="KW-0808">Transferase</keyword>
<organism evidence="17 18">
    <name type="scientific">Candidatus Magasanikbacteria bacterium GW2011_GWA2_46_17</name>
    <dbReference type="NCBI Taxonomy" id="1619042"/>
    <lineage>
        <taxon>Bacteria</taxon>
        <taxon>Candidatus Magasanikiibacteriota</taxon>
    </lineage>
</organism>
<sequence>MSDTQTIKDRIDIVQLIQEYVPLKKAGVNWKACCPFHHEKSPSFMAHQEKQIWHCFGCQKGGDIFSFLQEIEGIDFPEALKILAERAGVKLQSSFQSETQKSQKNRIMEINAKAAYFFHHFLLQMDAGKQAREYLRRRGLSDKTIEEWQVGFIPEQWDLLTQYFLKKGNSIDDLLASGLTITREGAELKSGRGYYDRFRGRIMFPIWDVHGNTVGFTGRVMVEKENSGGKYVNTPQTMAFDKSRVLYGLNKAKLEIKSKDEAVIVEGQMDVIACHQAGMKNVVASSGTALTSEQVKLLKRYAANLAMAFDADKAGENAAKRGIDMAVQEGMRVRVIRIPGGAGKDADECLKKNPQIWHDSVKNAEDVMTWHLSSILAKADINSPRGKQQAAAALLTEVSKIPFPVERSHWLEIIADKIGTDSQALREELQRVGSSLKHRSATPERQNVVAVSDSAGSSSLVGVSARLNILLENLWALFLKFPRLLELYWDKLLPDYFIHSPYESLYEIAKLLYNNKTITLDAFRASFTPQGGENLLDILLLKGESYYLDNNEEEASREAGLLVYEIRKEWTRERKAELMKLLKKAEAEKNTSEIERFFKEIKVLEN</sequence>
<evidence type="ECO:0000256" key="9">
    <source>
        <dbReference type="ARBA" id="ARBA00022842"/>
    </source>
</evidence>
<dbReference type="Proteomes" id="UP000034175">
    <property type="component" value="Unassembled WGS sequence"/>
</dbReference>
<comment type="domain">
    <text evidence="12">Contains an N-terminal zinc-binding domain, a central core domain that contains the primase activity, and a C-terminal DnaB-binding domain.</text>
</comment>
<dbReference type="InterPro" id="IPR037068">
    <property type="entry name" value="DNA_primase_core_N_sf"/>
</dbReference>
<feature type="coiled-coil region" evidence="15">
    <location>
        <begin position="568"/>
        <end position="595"/>
    </location>
</feature>
<dbReference type="InterPro" id="IPR013264">
    <property type="entry name" value="DNAG_N"/>
</dbReference>
<dbReference type="PATRIC" id="fig|1619042.3.peg.384"/>
<dbReference type="InterPro" id="IPR006171">
    <property type="entry name" value="TOPRIM_dom"/>
</dbReference>
<keyword evidence="7 12" id="KW-0863">Zinc-finger</keyword>
<dbReference type="InterPro" id="IPR036977">
    <property type="entry name" value="DNA_primase_Znf_CHC2"/>
</dbReference>
<dbReference type="Pfam" id="PF10410">
    <property type="entry name" value="DnaB_bind"/>
    <property type="match status" value="1"/>
</dbReference>
<dbReference type="FunFam" id="3.90.580.10:FF:000001">
    <property type="entry name" value="DNA primase"/>
    <property type="match status" value="1"/>
</dbReference>
<dbReference type="GO" id="GO:0006269">
    <property type="term" value="P:DNA replication, synthesis of primer"/>
    <property type="evidence" value="ECO:0007669"/>
    <property type="project" value="UniProtKB-UniRule"/>
</dbReference>
<comment type="catalytic activity">
    <reaction evidence="12">
        <text>ssDNA + n NTP = ssDNA/pppN(pN)n-1 hybrid + (n-1) diphosphate.</text>
        <dbReference type="EC" id="2.7.7.101"/>
    </reaction>
</comment>
<comment type="subunit">
    <text evidence="12">Monomer. Interacts with DnaB.</text>
</comment>
<dbReference type="PROSITE" id="PS50880">
    <property type="entry name" value="TOPRIM"/>
    <property type="match status" value="1"/>
</dbReference>
<dbReference type="InterPro" id="IPR030846">
    <property type="entry name" value="DnaG_bac"/>
</dbReference>
<comment type="function">
    <text evidence="12 13">RNA polymerase that catalyzes the synthesis of short RNA molecules used as primers for DNA polymerase during DNA replication.</text>
</comment>
<evidence type="ECO:0000256" key="15">
    <source>
        <dbReference type="SAM" id="Coils"/>
    </source>
</evidence>
<dbReference type="SMART" id="SM00493">
    <property type="entry name" value="TOPRIM"/>
    <property type="match status" value="1"/>
</dbReference>
<keyword evidence="4 12" id="KW-0548">Nucleotidyltransferase</keyword>
<dbReference type="InterPro" id="IPR019475">
    <property type="entry name" value="DNA_primase_DnaB-bd"/>
</dbReference>
<comment type="cofactor">
    <cofactor evidence="12 13 14">
        <name>Zn(2+)</name>
        <dbReference type="ChEBI" id="CHEBI:29105"/>
    </cofactor>
    <text evidence="12 13 14">Binds 1 zinc ion per monomer.</text>
</comment>
<evidence type="ECO:0000256" key="6">
    <source>
        <dbReference type="ARBA" id="ARBA00022723"/>
    </source>
</evidence>
<dbReference type="GO" id="GO:0003899">
    <property type="term" value="F:DNA-directed RNA polymerase activity"/>
    <property type="evidence" value="ECO:0007669"/>
    <property type="project" value="UniProtKB-UniRule"/>
</dbReference>
<dbReference type="Pfam" id="PF13155">
    <property type="entry name" value="Toprim_2"/>
    <property type="match status" value="1"/>
</dbReference>
<dbReference type="Pfam" id="PF01807">
    <property type="entry name" value="Zn_ribbon_DnaG"/>
    <property type="match status" value="1"/>
</dbReference>
<protein>
    <recommendedName>
        <fullName evidence="12 13">DNA primase</fullName>
        <ecNumber evidence="12">2.7.7.101</ecNumber>
    </recommendedName>
</protein>
<dbReference type="PANTHER" id="PTHR30313">
    <property type="entry name" value="DNA PRIMASE"/>
    <property type="match status" value="1"/>
</dbReference>
<dbReference type="AlphaFoldDB" id="A0A0G1P0Q5"/>
<keyword evidence="10 12" id="KW-0238">DNA-binding</keyword>
<evidence type="ECO:0000259" key="16">
    <source>
        <dbReference type="PROSITE" id="PS50880"/>
    </source>
</evidence>
<evidence type="ECO:0000256" key="11">
    <source>
        <dbReference type="ARBA" id="ARBA00023163"/>
    </source>
</evidence>
<dbReference type="PIRSF" id="PIRSF002811">
    <property type="entry name" value="DnaG"/>
    <property type="match status" value="1"/>
</dbReference>
<dbReference type="GO" id="GO:0005737">
    <property type="term" value="C:cytoplasm"/>
    <property type="evidence" value="ECO:0007669"/>
    <property type="project" value="TreeGrafter"/>
</dbReference>
<dbReference type="NCBIfam" id="TIGR01391">
    <property type="entry name" value="dnaG"/>
    <property type="match status" value="1"/>
</dbReference>
<keyword evidence="1 12" id="KW-0240">DNA-directed RNA polymerase</keyword>
<name>A0A0G1P0Q5_9BACT</name>
<gene>
    <name evidence="12" type="primary">dnaG</name>
    <name evidence="17" type="ORF">UX39_C0010G0018</name>
</gene>
<keyword evidence="11 12" id="KW-0804">Transcription</keyword>
<dbReference type="InterPro" id="IPR050219">
    <property type="entry name" value="DnaG_primase"/>
</dbReference>
<dbReference type="InterPro" id="IPR002694">
    <property type="entry name" value="Znf_CHC2"/>
</dbReference>
<dbReference type="GO" id="GO:0000428">
    <property type="term" value="C:DNA-directed RNA polymerase complex"/>
    <property type="evidence" value="ECO:0007669"/>
    <property type="project" value="UniProtKB-KW"/>
</dbReference>
<evidence type="ECO:0000256" key="13">
    <source>
        <dbReference type="PIRNR" id="PIRNR002811"/>
    </source>
</evidence>
<evidence type="ECO:0000256" key="3">
    <source>
        <dbReference type="ARBA" id="ARBA00022679"/>
    </source>
</evidence>
<dbReference type="EMBL" id="LCMA01000010">
    <property type="protein sequence ID" value="KKU26306.1"/>
    <property type="molecule type" value="Genomic_DNA"/>
</dbReference>
<dbReference type="GO" id="GO:0003677">
    <property type="term" value="F:DNA binding"/>
    <property type="evidence" value="ECO:0007669"/>
    <property type="project" value="UniProtKB-KW"/>
</dbReference>
<dbReference type="Gene3D" id="3.90.580.10">
    <property type="entry name" value="Zinc finger, CHC2-type domain"/>
    <property type="match status" value="1"/>
</dbReference>
<keyword evidence="8 12" id="KW-0862">Zinc</keyword>
<accession>A0A0G1P0Q5</accession>
<proteinExistence type="inferred from homology"/>
<evidence type="ECO:0000256" key="12">
    <source>
        <dbReference type="HAMAP-Rule" id="MF_00974"/>
    </source>
</evidence>
<dbReference type="SUPFAM" id="SSF57783">
    <property type="entry name" value="Zinc beta-ribbon"/>
    <property type="match status" value="1"/>
</dbReference>
<evidence type="ECO:0000256" key="7">
    <source>
        <dbReference type="ARBA" id="ARBA00022771"/>
    </source>
</evidence>
<reference evidence="17 18" key="1">
    <citation type="journal article" date="2015" name="Nature">
        <title>rRNA introns, odd ribosomes, and small enigmatic genomes across a large radiation of phyla.</title>
        <authorList>
            <person name="Brown C.T."/>
            <person name="Hug L.A."/>
            <person name="Thomas B.C."/>
            <person name="Sharon I."/>
            <person name="Castelle C.J."/>
            <person name="Singh A."/>
            <person name="Wilkins M.J."/>
            <person name="Williams K.H."/>
            <person name="Banfield J.F."/>
        </authorList>
    </citation>
    <scope>NUCLEOTIDE SEQUENCE [LARGE SCALE GENOMIC DNA]</scope>
</reference>
<keyword evidence="9" id="KW-0460">Magnesium</keyword>
<dbReference type="SMART" id="SM00400">
    <property type="entry name" value="ZnF_CHCC"/>
    <property type="match status" value="1"/>
</dbReference>
<dbReference type="PANTHER" id="PTHR30313:SF2">
    <property type="entry name" value="DNA PRIMASE"/>
    <property type="match status" value="1"/>
</dbReference>
<dbReference type="GO" id="GO:1990077">
    <property type="term" value="C:primosome complex"/>
    <property type="evidence" value="ECO:0007669"/>
    <property type="project" value="UniProtKB-KW"/>
</dbReference>
<keyword evidence="15" id="KW-0175">Coiled coil</keyword>
<comment type="caution">
    <text evidence="17">The sequence shown here is derived from an EMBL/GenBank/DDBJ whole genome shotgun (WGS) entry which is preliminary data.</text>
</comment>
<keyword evidence="5 12" id="KW-0235">DNA replication</keyword>
<dbReference type="Gene3D" id="3.90.980.10">
    <property type="entry name" value="DNA primase, catalytic core, N-terminal domain"/>
    <property type="match status" value="1"/>
</dbReference>
<evidence type="ECO:0000256" key="4">
    <source>
        <dbReference type="ARBA" id="ARBA00022695"/>
    </source>
</evidence>